<evidence type="ECO:0000256" key="1">
    <source>
        <dbReference type="SAM" id="MobiDB-lite"/>
    </source>
</evidence>
<feature type="compositionally biased region" description="Polar residues" evidence="1">
    <location>
        <begin position="62"/>
        <end position="72"/>
    </location>
</feature>
<dbReference type="AlphaFoldDB" id="A0A061RLD5"/>
<organism evidence="2">
    <name type="scientific">Tetraselmis sp. GSL018</name>
    <dbReference type="NCBI Taxonomy" id="582737"/>
    <lineage>
        <taxon>Eukaryota</taxon>
        <taxon>Viridiplantae</taxon>
        <taxon>Chlorophyta</taxon>
        <taxon>core chlorophytes</taxon>
        <taxon>Chlorodendrophyceae</taxon>
        <taxon>Chlorodendrales</taxon>
        <taxon>Chlorodendraceae</taxon>
        <taxon>Tetraselmis</taxon>
    </lineage>
</organism>
<feature type="compositionally biased region" description="Low complexity" evidence="1">
    <location>
        <begin position="116"/>
        <end position="126"/>
    </location>
</feature>
<protein>
    <submittedName>
        <fullName evidence="2">Uncharacterized protein</fullName>
    </submittedName>
</protein>
<name>A0A061RLD5_9CHLO</name>
<sequence>ASFPPPLLLKSPRFPCAHLLACPVAPPFPWLSLPPCHSTISPIRPASPSSPTSSTRNNSPPFQQQPVSSGCGISSPAPPPLRLLGFLDKPISPKFGLPNRPSGLSLRPRKDPPPSSSLKLSLLVSLHPTRPSETRPSF</sequence>
<gene>
    <name evidence="2" type="ORF">TSPGSL018_2140</name>
</gene>
<proteinExistence type="predicted"/>
<feature type="region of interest" description="Disordered" evidence="1">
    <location>
        <begin position="94"/>
        <end position="138"/>
    </location>
</feature>
<dbReference type="EMBL" id="GBEZ01014760">
    <property type="protein sequence ID" value="JAC71341.1"/>
    <property type="molecule type" value="Transcribed_RNA"/>
</dbReference>
<feature type="region of interest" description="Disordered" evidence="1">
    <location>
        <begin position="41"/>
        <end position="76"/>
    </location>
</feature>
<evidence type="ECO:0000313" key="2">
    <source>
        <dbReference type="EMBL" id="JAC71341.1"/>
    </source>
</evidence>
<reference evidence="2" key="1">
    <citation type="submission" date="2014-05" db="EMBL/GenBank/DDBJ databases">
        <title>The transcriptome of the halophilic microalga Tetraselmis sp. GSL018 isolated from the Great Salt Lake, Utah.</title>
        <authorList>
            <person name="Jinkerson R.E."/>
            <person name="D'Adamo S."/>
            <person name="Posewitz M.C."/>
        </authorList>
    </citation>
    <scope>NUCLEOTIDE SEQUENCE</scope>
    <source>
        <strain evidence="2">GSL018</strain>
    </source>
</reference>
<accession>A0A061RLD5</accession>
<feature type="compositionally biased region" description="Low complexity" evidence="1">
    <location>
        <begin position="41"/>
        <end position="61"/>
    </location>
</feature>
<feature type="non-terminal residue" evidence="2">
    <location>
        <position position="1"/>
    </location>
</feature>